<sequence length="116" mass="12659">MEAVKFLVEEIGLDELTVARIHLRSTASIAFVQLKEEGLALQTVEEHDGKHLYKCDGKEFAIPITMDDQSVIVKLHDLTAEVSDEDIKKLLLLPSLAMAVGTVDAKARSGKAKSGK</sequence>
<dbReference type="EnsemblMetazoa" id="AATE009708-RA">
    <property type="protein sequence ID" value="AATE009708-PA.1"/>
    <property type="gene ID" value="AATE009708"/>
</dbReference>
<dbReference type="VEuPathDB" id="VectorBase:AATE009708"/>
<reference evidence="1" key="1">
    <citation type="submission" date="2022-08" db="UniProtKB">
        <authorList>
            <consortium name="EnsemblMetazoa"/>
        </authorList>
    </citation>
    <scope>IDENTIFICATION</scope>
    <source>
        <strain evidence="1">EBRO</strain>
    </source>
</reference>
<evidence type="ECO:0000313" key="1">
    <source>
        <dbReference type="EnsemblMetazoa" id="AATE009708-PA.1"/>
    </source>
</evidence>
<name>A0A182J1R8_ANOAO</name>
<organism evidence="1">
    <name type="scientific">Anopheles atroparvus</name>
    <name type="common">European mosquito</name>
    <dbReference type="NCBI Taxonomy" id="41427"/>
    <lineage>
        <taxon>Eukaryota</taxon>
        <taxon>Metazoa</taxon>
        <taxon>Ecdysozoa</taxon>
        <taxon>Arthropoda</taxon>
        <taxon>Hexapoda</taxon>
        <taxon>Insecta</taxon>
        <taxon>Pterygota</taxon>
        <taxon>Neoptera</taxon>
        <taxon>Endopterygota</taxon>
        <taxon>Diptera</taxon>
        <taxon>Nematocera</taxon>
        <taxon>Culicoidea</taxon>
        <taxon>Culicidae</taxon>
        <taxon>Anophelinae</taxon>
        <taxon>Anopheles</taxon>
    </lineage>
</organism>
<proteinExistence type="predicted"/>
<accession>A0A182J1R8</accession>
<dbReference type="AlphaFoldDB" id="A0A182J1R8"/>
<protein>
    <submittedName>
        <fullName evidence="1">Uncharacterized protein</fullName>
    </submittedName>
</protein>